<proteinExistence type="predicted"/>
<dbReference type="PANTHER" id="PTHR38166:SF1">
    <property type="entry name" value="C2H2-TYPE DOMAIN-CONTAINING PROTEIN"/>
    <property type="match status" value="1"/>
</dbReference>
<dbReference type="EMBL" id="JAAGWQ010000157">
    <property type="protein sequence ID" value="KAF5662845.1"/>
    <property type="molecule type" value="Genomic_DNA"/>
</dbReference>
<dbReference type="PANTHER" id="PTHR38166">
    <property type="entry name" value="C2H2-TYPE DOMAIN-CONTAINING PROTEIN-RELATED"/>
    <property type="match status" value="1"/>
</dbReference>
<feature type="compositionally biased region" description="Basic and acidic residues" evidence="1">
    <location>
        <begin position="466"/>
        <end position="477"/>
    </location>
</feature>
<keyword evidence="3" id="KW-1185">Reference proteome</keyword>
<feature type="region of interest" description="Disordered" evidence="1">
    <location>
        <begin position="1"/>
        <end position="45"/>
    </location>
</feature>
<reference evidence="2 3" key="1">
    <citation type="submission" date="2020-05" db="EMBL/GenBank/DDBJ databases">
        <title>Identification and distribution of gene clusters putatively required for synthesis of sphingolipid metabolism inhibitors in phylogenetically diverse species of the filamentous fungus Fusarium.</title>
        <authorList>
            <person name="Kim H.-S."/>
            <person name="Busman M."/>
            <person name="Brown D.W."/>
            <person name="Divon H."/>
            <person name="Uhlig S."/>
            <person name="Proctor R.H."/>
        </authorList>
    </citation>
    <scope>NUCLEOTIDE SEQUENCE [LARGE SCALE GENOMIC DNA]</scope>
    <source>
        <strain evidence="2 3">NRRL 20693</strain>
    </source>
</reference>
<evidence type="ECO:0008006" key="4">
    <source>
        <dbReference type="Google" id="ProtNLM"/>
    </source>
</evidence>
<evidence type="ECO:0000313" key="3">
    <source>
        <dbReference type="Proteomes" id="UP000567885"/>
    </source>
</evidence>
<feature type="region of interest" description="Disordered" evidence="1">
    <location>
        <begin position="466"/>
        <end position="529"/>
    </location>
</feature>
<sequence>MVRSLSDESQHDGIGGMFWDDDGIVQSPQQLYREGEQDAQKQPSDVNTEGIFEFIYSHDQNIGPRLLDPVTDVPTVSAIPTLDRTEETMSFSTRSMHGAAEAVSSSAAEIMGQTHLVLEIAHRFHHGISNAVSESSSDISGETSSTSPYSCLSPSNTANTSPSLDGYEADGSVSSMDDYHEEASPYLRSQDSQADSPIYDSDQQTDYADQDSPPYDGGDDNDKSSQHHTAPEEDHTSSTINTGHGTAESTGMLQQKDQPNKRAAEDDGNDHHSPAKSKRLKKQQESHLRLACPYYKYDPVRYRQCHAKVLKRNSYVKQHLFRSHMQPIYCFRCMSTWPSDEELGKHLRTQRCEVREKMAPEGITTEQKRKLQSRLGGQNKSESDQWFELYAILFPGAQKPKSAYLDGELSEDVESLREFIERRGTDIMMDRLVGSSVLQRDGVGNHELHAQVQNALTSMFDGWHNQRKEMGGDTNDRRSKRLKPTPGEFSIFHGEGRARTDTASTSTTVTIGLDEHTGDAETSPATSAT</sequence>
<feature type="compositionally biased region" description="Basic and acidic residues" evidence="1">
    <location>
        <begin position="258"/>
        <end position="273"/>
    </location>
</feature>
<comment type="caution">
    <text evidence="2">The sequence shown here is derived from an EMBL/GenBank/DDBJ whole genome shotgun (WGS) entry which is preliminary data.</text>
</comment>
<dbReference type="Proteomes" id="UP000567885">
    <property type="component" value="Unassembled WGS sequence"/>
</dbReference>
<name>A0A8H5SZH5_FUSHE</name>
<feature type="compositionally biased region" description="Low complexity" evidence="1">
    <location>
        <begin position="133"/>
        <end position="155"/>
    </location>
</feature>
<dbReference type="AlphaFoldDB" id="A0A8H5SZH5"/>
<feature type="compositionally biased region" description="Polar residues" evidence="1">
    <location>
        <begin position="237"/>
        <end position="257"/>
    </location>
</feature>
<evidence type="ECO:0000256" key="1">
    <source>
        <dbReference type="SAM" id="MobiDB-lite"/>
    </source>
</evidence>
<dbReference type="OrthoDB" id="3521097at2759"/>
<feature type="compositionally biased region" description="Low complexity" evidence="1">
    <location>
        <begin position="501"/>
        <end position="510"/>
    </location>
</feature>
<gene>
    <name evidence="2" type="ORF">FHETE_7739</name>
</gene>
<protein>
    <recommendedName>
        <fullName evidence="4">C2H2-type domain-containing protein</fullName>
    </recommendedName>
</protein>
<organism evidence="2 3">
    <name type="scientific">Fusarium heterosporum</name>
    <dbReference type="NCBI Taxonomy" id="42747"/>
    <lineage>
        <taxon>Eukaryota</taxon>
        <taxon>Fungi</taxon>
        <taxon>Dikarya</taxon>
        <taxon>Ascomycota</taxon>
        <taxon>Pezizomycotina</taxon>
        <taxon>Sordariomycetes</taxon>
        <taxon>Hypocreomycetidae</taxon>
        <taxon>Hypocreales</taxon>
        <taxon>Nectriaceae</taxon>
        <taxon>Fusarium</taxon>
        <taxon>Fusarium heterosporum species complex</taxon>
    </lineage>
</organism>
<feature type="compositionally biased region" description="Basic and acidic residues" evidence="1">
    <location>
        <begin position="220"/>
        <end position="236"/>
    </location>
</feature>
<evidence type="ECO:0000313" key="2">
    <source>
        <dbReference type="EMBL" id="KAF5662845.1"/>
    </source>
</evidence>
<feature type="region of interest" description="Disordered" evidence="1">
    <location>
        <begin position="133"/>
        <end position="284"/>
    </location>
</feature>
<accession>A0A8H5SZH5</accession>
<feature type="compositionally biased region" description="Polar residues" evidence="1">
    <location>
        <begin position="187"/>
        <end position="207"/>
    </location>
</feature>
<feature type="compositionally biased region" description="Basic and acidic residues" evidence="1">
    <location>
        <begin position="1"/>
        <end position="11"/>
    </location>
</feature>